<comment type="similarity">
    <text evidence="1">Belongs to the glycosyl hydrolase 38 family.</text>
</comment>
<dbReference type="InterPro" id="IPR011013">
    <property type="entry name" value="Gal_mutarotase_sf_dom"/>
</dbReference>
<reference evidence="8 9" key="1">
    <citation type="submission" date="2018-01" db="EMBL/GenBank/DDBJ databases">
        <title>Superficieibacter electus gen. nov., sp. nov., an extended-spectrum beta-lactamase possessing member of the Enterobacteriaceae family, isolated from intensive care unit surfaces.</title>
        <authorList>
            <person name="Potter R.F."/>
            <person name="D'Souza A.W."/>
        </authorList>
    </citation>
    <scope>NUCLEOTIDE SEQUENCE [LARGE SCALE GENOMIC DNA]</scope>
    <source>
        <strain evidence="7 9">BP-1</strain>
        <strain evidence="6 8">BP-2</strain>
    </source>
</reference>
<keyword evidence="4" id="KW-0326">Glycosidase</keyword>
<dbReference type="Gene3D" id="3.20.110.10">
    <property type="entry name" value="Glycoside hydrolase 38, N terminal domain"/>
    <property type="match status" value="1"/>
</dbReference>
<evidence type="ECO:0000256" key="3">
    <source>
        <dbReference type="ARBA" id="ARBA00022801"/>
    </source>
</evidence>
<dbReference type="GO" id="GO:0030246">
    <property type="term" value="F:carbohydrate binding"/>
    <property type="evidence" value="ECO:0007669"/>
    <property type="project" value="InterPro"/>
</dbReference>
<accession>A0A2P5GV56</accession>
<dbReference type="GO" id="GO:0004559">
    <property type="term" value="F:alpha-mannosidase activity"/>
    <property type="evidence" value="ECO:0007669"/>
    <property type="project" value="InterPro"/>
</dbReference>
<evidence type="ECO:0000259" key="5">
    <source>
        <dbReference type="SMART" id="SM00872"/>
    </source>
</evidence>
<dbReference type="Gene3D" id="1.20.1270.50">
    <property type="entry name" value="Glycoside hydrolase family 38, central domain"/>
    <property type="match status" value="1"/>
</dbReference>
<keyword evidence="2" id="KW-0479">Metal-binding</keyword>
<evidence type="ECO:0000313" key="9">
    <source>
        <dbReference type="Proteomes" id="UP000247005"/>
    </source>
</evidence>
<dbReference type="GO" id="GO:0006013">
    <property type="term" value="P:mannose metabolic process"/>
    <property type="evidence" value="ECO:0007669"/>
    <property type="project" value="InterPro"/>
</dbReference>
<dbReference type="SMART" id="SM00872">
    <property type="entry name" value="Alpha-mann_mid"/>
    <property type="match status" value="1"/>
</dbReference>
<dbReference type="InterPro" id="IPR028995">
    <property type="entry name" value="Glyco_hydro_57/38_cen_sf"/>
</dbReference>
<dbReference type="InterPro" id="IPR037094">
    <property type="entry name" value="Glyco_hydro_38_cen_sf"/>
</dbReference>
<dbReference type="AlphaFoldDB" id="A0A2P5GV56"/>
<dbReference type="Pfam" id="PF01074">
    <property type="entry name" value="Glyco_hydro_38N"/>
    <property type="match status" value="1"/>
</dbReference>
<gene>
    <name evidence="7" type="ORF">CHU32_03115</name>
    <name evidence="6" type="ORF">CHU33_13225</name>
</gene>
<name>A0A2P5GV56_9ENTR</name>
<comment type="caution">
    <text evidence="7">The sequence shown here is derived from an EMBL/GenBank/DDBJ whole genome shotgun (WGS) entry which is preliminary data.</text>
</comment>
<dbReference type="PANTHER" id="PTHR46017:SF2">
    <property type="entry name" value="MANNOSYLGLYCERATE HYDROLASE"/>
    <property type="match status" value="1"/>
</dbReference>
<dbReference type="InterPro" id="IPR027291">
    <property type="entry name" value="Glyco_hydro_38_N_sf"/>
</dbReference>
<dbReference type="GO" id="GO:0046872">
    <property type="term" value="F:metal ion binding"/>
    <property type="evidence" value="ECO:0007669"/>
    <property type="project" value="UniProtKB-KW"/>
</dbReference>
<dbReference type="InterPro" id="IPR011330">
    <property type="entry name" value="Glyco_hydro/deAcase_b/a-brl"/>
</dbReference>
<dbReference type="Proteomes" id="UP000247005">
    <property type="component" value="Unassembled WGS sequence"/>
</dbReference>
<dbReference type="RefSeq" id="WP_103676548.1">
    <property type="nucleotide sequence ID" value="NZ_PQGD01000002.1"/>
</dbReference>
<dbReference type="Proteomes" id="UP000237073">
    <property type="component" value="Unassembled WGS sequence"/>
</dbReference>
<dbReference type="EMBL" id="PQGE01000010">
    <property type="protein sequence ID" value="POP44412.1"/>
    <property type="molecule type" value="Genomic_DNA"/>
</dbReference>
<protein>
    <submittedName>
        <fullName evidence="7">Alpha-mannosidase</fullName>
    </submittedName>
</protein>
<dbReference type="SUPFAM" id="SSF88688">
    <property type="entry name" value="Families 57/38 glycoside transferase middle domain"/>
    <property type="match status" value="1"/>
</dbReference>
<dbReference type="InterPro" id="IPR000602">
    <property type="entry name" value="Glyco_hydro_38_N"/>
</dbReference>
<proteinExistence type="inferred from homology"/>
<dbReference type="Pfam" id="PF09261">
    <property type="entry name" value="Alpha-mann_mid"/>
    <property type="match status" value="1"/>
</dbReference>
<dbReference type="SUPFAM" id="SSF88713">
    <property type="entry name" value="Glycoside hydrolase/deacetylase"/>
    <property type="match status" value="1"/>
</dbReference>
<dbReference type="InterPro" id="IPR015341">
    <property type="entry name" value="Glyco_hydro_38_cen"/>
</dbReference>
<evidence type="ECO:0000256" key="4">
    <source>
        <dbReference type="ARBA" id="ARBA00023295"/>
    </source>
</evidence>
<dbReference type="GO" id="GO:0009313">
    <property type="term" value="P:oligosaccharide catabolic process"/>
    <property type="evidence" value="ECO:0007669"/>
    <property type="project" value="TreeGrafter"/>
</dbReference>
<keyword evidence="8" id="KW-1185">Reference proteome</keyword>
<organism evidence="7 9">
    <name type="scientific">Superficieibacter electus</name>
    <dbReference type="NCBI Taxonomy" id="2022662"/>
    <lineage>
        <taxon>Bacteria</taxon>
        <taxon>Pseudomonadati</taxon>
        <taxon>Pseudomonadota</taxon>
        <taxon>Gammaproteobacteria</taxon>
        <taxon>Enterobacterales</taxon>
        <taxon>Enterobacteriaceae</taxon>
        <taxon>Superficieibacter</taxon>
    </lineage>
</organism>
<dbReference type="SUPFAM" id="SSF74650">
    <property type="entry name" value="Galactose mutarotase-like"/>
    <property type="match status" value="1"/>
</dbReference>
<dbReference type="Gene3D" id="2.70.98.30">
    <property type="entry name" value="Golgi alpha-mannosidase II, domain 4"/>
    <property type="match status" value="1"/>
</dbReference>
<evidence type="ECO:0000313" key="6">
    <source>
        <dbReference type="EMBL" id="POP44412.1"/>
    </source>
</evidence>
<keyword evidence="3" id="KW-0378">Hydrolase</keyword>
<evidence type="ECO:0000256" key="1">
    <source>
        <dbReference type="ARBA" id="ARBA00009792"/>
    </source>
</evidence>
<evidence type="ECO:0000313" key="7">
    <source>
        <dbReference type="EMBL" id="POP50430.1"/>
    </source>
</evidence>
<evidence type="ECO:0000313" key="8">
    <source>
        <dbReference type="Proteomes" id="UP000237073"/>
    </source>
</evidence>
<evidence type="ECO:0000256" key="2">
    <source>
        <dbReference type="ARBA" id="ARBA00022723"/>
    </source>
</evidence>
<feature type="domain" description="Glycoside hydrolase family 38 central" evidence="5">
    <location>
        <begin position="278"/>
        <end position="356"/>
    </location>
</feature>
<dbReference type="NCBIfam" id="NF007331">
    <property type="entry name" value="PRK09819.1"/>
    <property type="match status" value="1"/>
</dbReference>
<dbReference type="CDD" id="cd10815">
    <property type="entry name" value="GH38N_AMII_EcMngB_like"/>
    <property type="match status" value="1"/>
</dbReference>
<dbReference type="Pfam" id="PF07748">
    <property type="entry name" value="Glyco_hydro_38C"/>
    <property type="match status" value="1"/>
</dbReference>
<dbReference type="EMBL" id="PQGD01000002">
    <property type="protein sequence ID" value="POP50430.1"/>
    <property type="molecule type" value="Genomic_DNA"/>
</dbReference>
<dbReference type="OrthoDB" id="9764050at2"/>
<dbReference type="InterPro" id="IPR011682">
    <property type="entry name" value="Glyco_hydro_38_C"/>
</dbReference>
<dbReference type="PANTHER" id="PTHR46017">
    <property type="entry name" value="ALPHA-MANNOSIDASE 2C1"/>
    <property type="match status" value="1"/>
</dbReference>
<sequence>MKNKIVHLYSHTHWDQEWYFTSSRSRVYLFNHVKNVIRILNNNPDFPCYLLDAQSALLESYLQWAPEDKASLSRLIAEKRVLIGPWYTQTDQLVIHQESIVRNLYYGIEIAREHGGVMRLGYVPDSFGQGGNMPQIYRQFGINHALFWRGIADNTLHDCEFYWHGTNGDRVFTVQMPWGYHYGGLLDESPETMKAFLDKKMSPIEARSTRSHLLFPHGFDQAPVRENLPELVKQFNECDTQRHYVIDSPLNFVQTVENEVAGDAPQLHGELTEAKHSRIHKTIFSCRADLKQLNNEIEALVVNTLEPVLAISRSLGHDYPARITADIWKLMFFNAAHDSIGGCNSDETNQDVWFRYKQARDLATNLLEMHTRLISIRIPREHDYTFTVFNPLSWRSSPQLTFEAWLPGIPFTLCDATGQALPYVIEEERELTDYVLNQTIRLNPGHAWHKPEKVYRTRIRVNSSQLPALGYTRWYADFSCDGASKAVSDTARSIENAYYCITVEEDGLLTIVHKHTGKRYTRQMHFVDNGDDGDAYNYSPPREDMIISSRGCLINQRCQRSDLQQSLLLEYELNLPVDLIQRAKGEVTTAMRISVNVALQQDDLIRFEVDVDNTVLSHRLCVHFATDIMANMSYADQLFGVVERPVKYSEALSVWEQENWQEKPIAIEPMQSYVNLHDDEHGFTLHTNGVREYEIVGDSFDTISLTLFRTFGFMGKEKLLYRPGRASGETVVATPDAQLSGKRSFSFAWRMYRGSFDASQSASVSKAWLTTFPVWQDSDFLNGRLRFCLADVERCYPSDYSLFTLPCGPEDALASVVKCAERKPGYIVRFYNPTLASEVRIPSMDNACNVMLDEQTPMAEKGVLKPADVQTCYVGIE</sequence>